<organism evidence="1 2">
    <name type="scientific">Pseudomonas fluorescens</name>
    <dbReference type="NCBI Taxonomy" id="294"/>
    <lineage>
        <taxon>Bacteria</taxon>
        <taxon>Pseudomonadati</taxon>
        <taxon>Pseudomonadota</taxon>
        <taxon>Gammaproteobacteria</taxon>
        <taxon>Pseudomonadales</taxon>
        <taxon>Pseudomonadaceae</taxon>
        <taxon>Pseudomonas</taxon>
    </lineage>
</organism>
<evidence type="ECO:0000313" key="1">
    <source>
        <dbReference type="EMBL" id="VVO01574.1"/>
    </source>
</evidence>
<accession>A0A5E7D186</accession>
<sequence>MASRCVGLVVGANEVTVVDTSIPDDPEAPITLIRDETWKLPTGDRSKAYDTVFHRCKDFLEGHKVDQVVIKGSALSQSGAGMGLLEGAELRGIIMCAAASSCETRVLKKDVISRTYGRKVDDCVKDDAFWEEHLDGASLRKGSREAAMLVVAQRARP</sequence>
<dbReference type="RefSeq" id="WP_150764974.1">
    <property type="nucleotide sequence ID" value="NZ_CABVHW010000007.1"/>
</dbReference>
<dbReference type="AlphaFoldDB" id="A0A5E7D186"/>
<dbReference type="EMBL" id="CABVHW010000007">
    <property type="protein sequence ID" value="VVO01574.1"/>
    <property type="molecule type" value="Genomic_DNA"/>
</dbReference>
<evidence type="ECO:0000313" key="2">
    <source>
        <dbReference type="Proteomes" id="UP000381093"/>
    </source>
</evidence>
<proteinExistence type="predicted"/>
<reference evidence="1 2" key="1">
    <citation type="submission" date="2019-09" db="EMBL/GenBank/DDBJ databases">
        <authorList>
            <person name="Chandra G."/>
            <person name="Truman W A."/>
        </authorList>
    </citation>
    <scope>NUCLEOTIDE SEQUENCE [LARGE SCALE GENOMIC DNA]</scope>
    <source>
        <strain evidence="1">PS710</strain>
    </source>
</reference>
<gene>
    <name evidence="1" type="ORF">PS710_02712</name>
</gene>
<protein>
    <submittedName>
        <fullName evidence="1">Uncharacterized protein</fullName>
    </submittedName>
</protein>
<name>A0A5E7D186_PSEFL</name>
<dbReference type="Proteomes" id="UP000381093">
    <property type="component" value="Unassembled WGS sequence"/>
</dbReference>